<evidence type="ECO:0000313" key="1">
    <source>
        <dbReference type="EMBL" id="CAK9023672.1"/>
    </source>
</evidence>
<comment type="caution">
    <text evidence="1">The sequence shown here is derived from an EMBL/GenBank/DDBJ whole genome shotgun (WGS) entry which is preliminary data.</text>
</comment>
<feature type="non-terminal residue" evidence="1">
    <location>
        <position position="81"/>
    </location>
</feature>
<name>A0ABP0KAT0_9DINO</name>
<proteinExistence type="predicted"/>
<accession>A0ABP0KAT0</accession>
<protein>
    <submittedName>
        <fullName evidence="1">Uncharacterized protein</fullName>
    </submittedName>
</protein>
<gene>
    <name evidence="1" type="ORF">SCF082_LOCUS16300</name>
</gene>
<sequence length="81" mass="9067">EVVVERQKALSQMVDLVSQSLDNALSPSIFALSAADLLGHFKHLALCIAQGFAFQFEAFAFYFLEGFKIEDEDLLEKVKDL</sequence>
<reference evidence="1 2" key="1">
    <citation type="submission" date="2024-02" db="EMBL/GenBank/DDBJ databases">
        <authorList>
            <person name="Chen Y."/>
            <person name="Shah S."/>
            <person name="Dougan E. K."/>
            <person name="Thang M."/>
            <person name="Chan C."/>
        </authorList>
    </citation>
    <scope>NUCLEOTIDE SEQUENCE [LARGE SCALE GENOMIC DNA]</scope>
</reference>
<keyword evidence="2" id="KW-1185">Reference proteome</keyword>
<feature type="non-terminal residue" evidence="1">
    <location>
        <position position="1"/>
    </location>
</feature>
<organism evidence="1 2">
    <name type="scientific">Durusdinium trenchii</name>
    <dbReference type="NCBI Taxonomy" id="1381693"/>
    <lineage>
        <taxon>Eukaryota</taxon>
        <taxon>Sar</taxon>
        <taxon>Alveolata</taxon>
        <taxon>Dinophyceae</taxon>
        <taxon>Suessiales</taxon>
        <taxon>Symbiodiniaceae</taxon>
        <taxon>Durusdinium</taxon>
    </lineage>
</organism>
<dbReference type="Proteomes" id="UP001642464">
    <property type="component" value="Unassembled WGS sequence"/>
</dbReference>
<evidence type="ECO:0000313" key="2">
    <source>
        <dbReference type="Proteomes" id="UP001642464"/>
    </source>
</evidence>
<dbReference type="EMBL" id="CAXAMM010010570">
    <property type="protein sequence ID" value="CAK9023672.1"/>
    <property type="molecule type" value="Genomic_DNA"/>
</dbReference>